<sequence>MDQWLSVLNDLLVRPFPAYADAHQVDLRVSEDFEDCQTRDEIYEPRCAEFETDRDRLAQAITTRYGAPQPKDLMPYVSGNPPHDEPGSLLFDYLAGWFSEVDVGQVGDRGIIVEVGHYDKELPLQLMLVVGDMGDGRTTVL</sequence>
<gene>
    <name evidence="1" type="ORF">GA0070624_5442</name>
</gene>
<accession>A0A1C6T2L6</accession>
<name>A0A1C6T2L6_9ACTN</name>
<evidence type="ECO:0000313" key="1">
    <source>
        <dbReference type="EMBL" id="SCL36046.1"/>
    </source>
</evidence>
<proteinExistence type="predicted"/>
<evidence type="ECO:0000313" key="2">
    <source>
        <dbReference type="Proteomes" id="UP000199413"/>
    </source>
</evidence>
<dbReference type="RefSeq" id="WP_141715184.1">
    <property type="nucleotide sequence ID" value="NZ_FMHV01000002.1"/>
</dbReference>
<reference evidence="2" key="1">
    <citation type="submission" date="2016-06" db="EMBL/GenBank/DDBJ databases">
        <authorList>
            <person name="Varghese N."/>
            <person name="Submissions Spin"/>
        </authorList>
    </citation>
    <scope>NUCLEOTIDE SEQUENCE [LARGE SCALE GENOMIC DNA]</scope>
    <source>
        <strain evidence="2">DSM 45431</strain>
    </source>
</reference>
<dbReference type="EMBL" id="FMHV01000002">
    <property type="protein sequence ID" value="SCL36046.1"/>
    <property type="molecule type" value="Genomic_DNA"/>
</dbReference>
<organism evidence="1 2">
    <name type="scientific">Micromonospora rhizosphaerae</name>
    <dbReference type="NCBI Taxonomy" id="568872"/>
    <lineage>
        <taxon>Bacteria</taxon>
        <taxon>Bacillati</taxon>
        <taxon>Actinomycetota</taxon>
        <taxon>Actinomycetes</taxon>
        <taxon>Micromonosporales</taxon>
        <taxon>Micromonosporaceae</taxon>
        <taxon>Micromonospora</taxon>
    </lineage>
</organism>
<dbReference type="Proteomes" id="UP000199413">
    <property type="component" value="Unassembled WGS sequence"/>
</dbReference>
<protein>
    <submittedName>
        <fullName evidence="1">Uncharacterized protein</fullName>
    </submittedName>
</protein>
<dbReference type="AlphaFoldDB" id="A0A1C6T2L6"/>
<keyword evidence="2" id="KW-1185">Reference proteome</keyword>
<dbReference type="OrthoDB" id="3478947at2"/>